<sequence length="727" mass="83080">MKISKLLVVGISMLVGMAANAKNMISIHTDNVQLVLGVKSNGRIYQAYLGERLSEGTPLSLLFMPQANQTWPMPAGNEVYPVMGTEDYFEPALQLTHNNGNPTSVLKYVSHTQTARNGITETIVKLRDEKYPISVNLHYLAYTKEDVICQWAEISHGEAKPISLGRYASGMLYFEEPTYYLTEFSGDWAREMQMSQTQLNFGRKTIDTRLGTRAAMLAFPFFEVGLGSPVSENHGKVLMGTIGWTGNFRFTFEVDHDNQLRVLAGINPDASTYMLERGKTFKTPEFIFTLSTQGTGQGSRNFQRWALNHRLYMAQEDRMTLLNNWENTYFDFDEQKLNNLFGQAKNLGVDLFLLDDGWFGNRYPRNNDKAGLGDWQANRAKLPGGIPALVKGANEQGVDFGIWIEPEMVNPESELARKKPHWILRLPDREPYLFRHQLVLDLTNPEVQDFVFGVIDGLMKENPNIKFMKWDCNSPITNIFSPHLKARQGNLYVDYVRGLYAVLNRVQAKYPKLYMMLCSGGGGRCDFEALKYFTEFWCSDNTDPVERIYIQWAFSHFMPAKALCSHVTDWNKKASVKFRLDVDFSCKLGFDLDLKHLSADDLTYCQAAIKEYNRLKPVIFSPNLYRLVSPYETNHCALMRVNDHQTHALLFAYDLHPRYGETIINTHLQGLDPTATYRVREICLMPGHESRLPFHNQTFTGDYLHKVGLKVLGGNQLDSRIIELVKE</sequence>
<dbReference type="Gene3D" id="2.70.98.60">
    <property type="entry name" value="alpha-galactosidase from lactobacil brevis"/>
    <property type="match status" value="1"/>
</dbReference>
<feature type="signal peptide" evidence="8">
    <location>
        <begin position="1"/>
        <end position="21"/>
    </location>
</feature>
<dbReference type="AlphaFoldDB" id="A0A069QEX0"/>
<evidence type="ECO:0000256" key="7">
    <source>
        <dbReference type="PIRSR" id="PIRSR005536-2"/>
    </source>
</evidence>
<feature type="binding site" evidence="7">
    <location>
        <position position="540"/>
    </location>
    <ligand>
        <name>substrate</name>
    </ligand>
</feature>
<evidence type="ECO:0000256" key="3">
    <source>
        <dbReference type="ARBA" id="ARBA00022801"/>
    </source>
</evidence>
<dbReference type="InterPro" id="IPR002252">
    <property type="entry name" value="Glyco_hydro_36"/>
</dbReference>
<evidence type="ECO:0000259" key="10">
    <source>
        <dbReference type="Pfam" id="PF16875"/>
    </source>
</evidence>
<evidence type="ECO:0000259" key="9">
    <source>
        <dbReference type="Pfam" id="PF16874"/>
    </source>
</evidence>
<dbReference type="InterPro" id="IPR038417">
    <property type="entry name" value="Alpga-gal_N_sf"/>
</dbReference>
<dbReference type="InterPro" id="IPR013780">
    <property type="entry name" value="Glyco_hydro_b"/>
</dbReference>
<evidence type="ECO:0000256" key="1">
    <source>
        <dbReference type="ARBA" id="ARBA00001255"/>
    </source>
</evidence>
<dbReference type="RefSeq" id="WP_026292484.1">
    <property type="nucleotide sequence ID" value="NZ_KB899213.1"/>
</dbReference>
<feature type="active site" description="Proton donor" evidence="6">
    <location>
        <position position="540"/>
    </location>
</feature>
<evidence type="ECO:0000313" key="12">
    <source>
        <dbReference type="Proteomes" id="UP000027442"/>
    </source>
</evidence>
<feature type="binding site" evidence="7">
    <location>
        <position position="518"/>
    </location>
    <ligand>
        <name>substrate</name>
    </ligand>
</feature>
<feature type="binding site" evidence="7">
    <location>
        <begin position="469"/>
        <end position="473"/>
    </location>
    <ligand>
        <name>substrate</name>
    </ligand>
</feature>
<feature type="domain" description="Glycosyl hydrolase family 36 N-terminal" evidence="10">
    <location>
        <begin position="44"/>
        <end position="275"/>
    </location>
</feature>
<feature type="chain" id="PRO_5001665177" description="Alpha-galactosidase" evidence="8">
    <location>
        <begin position="22"/>
        <end position="727"/>
    </location>
</feature>
<feature type="binding site" evidence="7">
    <location>
        <begin position="355"/>
        <end position="356"/>
    </location>
    <ligand>
        <name>substrate</name>
    </ligand>
</feature>
<dbReference type="PROSITE" id="PS00512">
    <property type="entry name" value="ALPHA_GALACTOSIDASE"/>
    <property type="match status" value="1"/>
</dbReference>
<dbReference type="Pfam" id="PF16874">
    <property type="entry name" value="Glyco_hydro_36C"/>
    <property type="match status" value="1"/>
</dbReference>
<feature type="domain" description="Glycosyl hydrolase family 36 C-terminal" evidence="9">
    <location>
        <begin position="636"/>
        <end position="724"/>
    </location>
</feature>
<dbReference type="PIRSF" id="PIRSF005536">
    <property type="entry name" value="Agal"/>
    <property type="match status" value="1"/>
</dbReference>
<dbReference type="Gene3D" id="2.60.40.1180">
    <property type="entry name" value="Golgi alpha-mannosidase II"/>
    <property type="match status" value="1"/>
</dbReference>
<comment type="caution">
    <text evidence="11">The sequence shown here is derived from an EMBL/GenBank/DDBJ whole genome shotgun (WGS) entry which is preliminary data.</text>
</comment>
<keyword evidence="3 5" id="KW-0378">Hydrolase</keyword>
<dbReference type="InterPro" id="IPR017853">
    <property type="entry name" value="GH"/>
</dbReference>
<dbReference type="PANTHER" id="PTHR43053">
    <property type="entry name" value="GLYCOSIDASE FAMILY 31"/>
    <property type="match status" value="1"/>
</dbReference>
<organism evidence="11 12">
    <name type="scientific">Hoylesella loescheii DSM 19665 = JCM 12249 = ATCC 15930</name>
    <dbReference type="NCBI Taxonomy" id="1122985"/>
    <lineage>
        <taxon>Bacteria</taxon>
        <taxon>Pseudomonadati</taxon>
        <taxon>Bacteroidota</taxon>
        <taxon>Bacteroidia</taxon>
        <taxon>Bacteroidales</taxon>
        <taxon>Prevotellaceae</taxon>
        <taxon>Hoylesella</taxon>
    </lineage>
</organism>
<evidence type="ECO:0000256" key="2">
    <source>
        <dbReference type="ARBA" id="ARBA00012755"/>
    </source>
</evidence>
<evidence type="ECO:0000313" key="11">
    <source>
        <dbReference type="EMBL" id="KDR51202.1"/>
    </source>
</evidence>
<evidence type="ECO:0000256" key="8">
    <source>
        <dbReference type="SAM" id="SignalP"/>
    </source>
</evidence>
<dbReference type="FunFam" id="3.20.20.70:FF:000118">
    <property type="entry name" value="Alpha-galactosidase"/>
    <property type="match status" value="1"/>
</dbReference>
<dbReference type="InterPro" id="IPR031705">
    <property type="entry name" value="Glyco_hydro_36_C"/>
</dbReference>
<dbReference type="EMBL" id="JNGW01000119">
    <property type="protein sequence ID" value="KDR51202.1"/>
    <property type="molecule type" value="Genomic_DNA"/>
</dbReference>
<dbReference type="Pfam" id="PF02065">
    <property type="entry name" value="Melibiase"/>
    <property type="match status" value="1"/>
</dbReference>
<dbReference type="HOGENOM" id="CLU_009640_2_2_10"/>
<gene>
    <name evidence="11" type="ORF">HMPREF1991_02770</name>
</gene>
<proteinExistence type="inferred from homology"/>
<reference evidence="11 12" key="1">
    <citation type="submission" date="2013-08" db="EMBL/GenBank/DDBJ databases">
        <authorList>
            <person name="Weinstock G."/>
            <person name="Sodergren E."/>
            <person name="Wylie T."/>
            <person name="Fulton L."/>
            <person name="Fulton R."/>
            <person name="Fronick C."/>
            <person name="O'Laughlin M."/>
            <person name="Godfrey J."/>
            <person name="Miner T."/>
            <person name="Herter B."/>
            <person name="Appelbaum E."/>
            <person name="Cordes M."/>
            <person name="Lek S."/>
            <person name="Wollam A."/>
            <person name="Pepin K.H."/>
            <person name="Palsikar V.B."/>
            <person name="Mitreva M."/>
            <person name="Wilson R.K."/>
        </authorList>
    </citation>
    <scope>NUCLEOTIDE SEQUENCE [LARGE SCALE GENOMIC DNA]</scope>
    <source>
        <strain evidence="11 12">ATCC 15930</strain>
    </source>
</reference>
<feature type="active site" description="Nucleophile" evidence="6">
    <location>
        <position position="471"/>
    </location>
</feature>
<dbReference type="InterPro" id="IPR031704">
    <property type="entry name" value="Glyco_hydro_36_N"/>
</dbReference>
<dbReference type="Gene3D" id="3.20.20.70">
    <property type="entry name" value="Aldolase class I"/>
    <property type="match status" value="1"/>
</dbReference>
<keyword evidence="12" id="KW-1185">Reference proteome</keyword>
<evidence type="ECO:0000256" key="5">
    <source>
        <dbReference type="PIRNR" id="PIRNR005536"/>
    </source>
</evidence>
<dbReference type="InterPro" id="IPR013785">
    <property type="entry name" value="Aldolase_TIM"/>
</dbReference>
<dbReference type="GO" id="GO:0004557">
    <property type="term" value="F:alpha-galactosidase activity"/>
    <property type="evidence" value="ECO:0007669"/>
    <property type="project" value="UniProtKB-UniRule"/>
</dbReference>
<comment type="similarity">
    <text evidence="5">Belongs to the glycosyl hydrolase.</text>
</comment>
<dbReference type="PRINTS" id="PR00743">
    <property type="entry name" value="GLHYDRLASE36"/>
</dbReference>
<comment type="catalytic activity">
    <reaction evidence="1 5">
        <text>Hydrolysis of terminal, non-reducing alpha-D-galactose residues in alpha-D-galactosides, including galactose oligosaccharides, galactomannans and galactolipids.</text>
        <dbReference type="EC" id="3.2.1.22"/>
    </reaction>
</comment>
<dbReference type="SUPFAM" id="SSF51445">
    <property type="entry name" value="(Trans)glycosidases"/>
    <property type="match status" value="1"/>
</dbReference>
<keyword evidence="8" id="KW-0732">Signal</keyword>
<dbReference type="CDD" id="cd14791">
    <property type="entry name" value="GH36"/>
    <property type="match status" value="1"/>
</dbReference>
<feature type="binding site" evidence="7">
    <location>
        <position position="188"/>
    </location>
    <ligand>
        <name>substrate</name>
    </ligand>
</feature>
<name>A0A069QEX0_HOYLO</name>
<accession>A0A069QEX0</accession>
<dbReference type="PANTHER" id="PTHR43053:SF3">
    <property type="entry name" value="ALPHA-GALACTOSIDASE C-RELATED"/>
    <property type="match status" value="1"/>
</dbReference>
<evidence type="ECO:0000256" key="4">
    <source>
        <dbReference type="ARBA" id="ARBA00023295"/>
    </source>
</evidence>
<dbReference type="GO" id="GO:0016052">
    <property type="term" value="P:carbohydrate catabolic process"/>
    <property type="evidence" value="ECO:0007669"/>
    <property type="project" value="InterPro"/>
</dbReference>
<dbReference type="Proteomes" id="UP000027442">
    <property type="component" value="Unassembled WGS sequence"/>
</dbReference>
<dbReference type="InterPro" id="IPR050985">
    <property type="entry name" value="Alpha-glycosidase_related"/>
</dbReference>
<protein>
    <recommendedName>
        <fullName evidence="2 5">Alpha-galactosidase</fullName>
        <ecNumber evidence="2 5">3.2.1.22</ecNumber>
    </recommendedName>
</protein>
<evidence type="ECO:0000256" key="6">
    <source>
        <dbReference type="PIRSR" id="PIRSR005536-1"/>
    </source>
</evidence>
<dbReference type="Pfam" id="PF16875">
    <property type="entry name" value="Glyco_hydro_36N"/>
    <property type="match status" value="1"/>
</dbReference>
<dbReference type="PATRIC" id="fig|1122985.7.peg.2862"/>
<dbReference type="eggNOG" id="COG3345">
    <property type="taxonomic scope" value="Bacteria"/>
</dbReference>
<feature type="binding site" evidence="7">
    <location>
        <position position="435"/>
    </location>
    <ligand>
        <name>substrate</name>
    </ligand>
</feature>
<dbReference type="InterPro" id="IPR000111">
    <property type="entry name" value="Glyco_hydro_27/36_CS"/>
</dbReference>
<dbReference type="EC" id="3.2.1.22" evidence="2 5"/>
<keyword evidence="4 5" id="KW-0326">Glycosidase</keyword>